<comment type="caution">
    <text evidence="2">The sequence shown here is derived from an EMBL/GenBank/DDBJ whole genome shotgun (WGS) entry which is preliminary data.</text>
</comment>
<organism evidence="2 3">
    <name type="scientific">Desulfovibrio desulfuricans</name>
    <dbReference type="NCBI Taxonomy" id="876"/>
    <lineage>
        <taxon>Bacteria</taxon>
        <taxon>Pseudomonadati</taxon>
        <taxon>Thermodesulfobacteriota</taxon>
        <taxon>Desulfovibrionia</taxon>
        <taxon>Desulfovibrionales</taxon>
        <taxon>Desulfovibrionaceae</taxon>
        <taxon>Desulfovibrio</taxon>
    </lineage>
</organism>
<evidence type="ECO:0000313" key="2">
    <source>
        <dbReference type="EMBL" id="SFW23254.1"/>
    </source>
</evidence>
<reference evidence="3" key="1">
    <citation type="submission" date="2016-11" db="EMBL/GenBank/DDBJ databases">
        <authorList>
            <person name="Jaros S."/>
            <person name="Januszkiewicz K."/>
            <person name="Wedrychowicz H."/>
        </authorList>
    </citation>
    <scope>NUCLEOTIDE SEQUENCE [LARGE SCALE GENOMIC DNA]</scope>
    <source>
        <strain evidence="3">DSM 7057</strain>
    </source>
</reference>
<dbReference type="EMBL" id="FPIW01000005">
    <property type="protein sequence ID" value="SFW23254.1"/>
    <property type="molecule type" value="Genomic_DNA"/>
</dbReference>
<dbReference type="Proteomes" id="UP000182680">
    <property type="component" value="Unassembled WGS sequence"/>
</dbReference>
<proteinExistence type="predicted"/>
<accession>A0AA94HQZ3</accession>
<keyword evidence="1" id="KW-1133">Transmembrane helix</keyword>
<evidence type="ECO:0000256" key="1">
    <source>
        <dbReference type="SAM" id="Phobius"/>
    </source>
</evidence>
<keyword evidence="1" id="KW-0472">Membrane</keyword>
<evidence type="ECO:0000313" key="3">
    <source>
        <dbReference type="Proteomes" id="UP000182680"/>
    </source>
</evidence>
<gene>
    <name evidence="2" type="ORF">SAMN02910291_00487</name>
</gene>
<feature type="transmembrane region" description="Helical" evidence="1">
    <location>
        <begin position="12"/>
        <end position="35"/>
    </location>
</feature>
<name>A0AA94HQZ3_DESDE</name>
<dbReference type="AlphaFoldDB" id="A0AA94HQZ3"/>
<sequence>MLRDLMTAMGDQLYWGCFVIVCAALFIGGLLFAAWEGRW</sequence>
<protein>
    <submittedName>
        <fullName evidence="2">Uncharacterized protein</fullName>
    </submittedName>
</protein>
<keyword evidence="1" id="KW-0812">Transmembrane</keyword>